<accession>A0A9N9MRQ0</accession>
<dbReference type="OrthoDB" id="6739509at2759"/>
<dbReference type="EMBL" id="OU892280">
    <property type="protein sequence ID" value="CAG9767674.1"/>
    <property type="molecule type" value="Genomic_DNA"/>
</dbReference>
<dbReference type="PANTHER" id="PTHR46289:SF17">
    <property type="entry name" value="HAT C-TERMINAL DIMERISATION DOMAIN-CONTAINING PROTEIN"/>
    <property type="match status" value="1"/>
</dbReference>
<dbReference type="PANTHER" id="PTHR46289">
    <property type="entry name" value="52 KDA REPRESSOR OF THE INHIBITOR OF THE PROTEIN KINASE-LIKE PROTEIN-RELATED"/>
    <property type="match status" value="1"/>
</dbReference>
<protein>
    <submittedName>
        <fullName evidence="1">Uncharacterized protein</fullName>
    </submittedName>
</protein>
<sequence>MQQILLFRAKTFFGFINKIYVLFSASSKRWELVKSKLKLLTLKSLSETRWESRIGAVKAIFLQFDDIIDCVNDLQDRDSDTLSDCEAILNEIFTFEFVVAIHVWYEILLRVNNISKLWQSVDVNLKGAVDNLNSFCNWIQEYRNTGFEEAVAKARLLVEKSSYEIPTQFKDKRIAREKRMFGYEQIDELMQSTEIQFKVDFFITMVDSIIADTKRRFKALNKYFERFCFIYDINYLKSLSKKDLHKHCKDLTTILRQGEKKRHSALRDIWGTPAFQV</sequence>
<evidence type="ECO:0000313" key="1">
    <source>
        <dbReference type="EMBL" id="CAG9767674.1"/>
    </source>
</evidence>
<proteinExistence type="predicted"/>
<keyword evidence="2" id="KW-1185">Reference proteome</keyword>
<dbReference type="Proteomes" id="UP001152799">
    <property type="component" value="Chromosome 4"/>
</dbReference>
<name>A0A9N9MRQ0_9CUCU</name>
<organism evidence="1 2">
    <name type="scientific">Ceutorhynchus assimilis</name>
    <name type="common">cabbage seed weevil</name>
    <dbReference type="NCBI Taxonomy" id="467358"/>
    <lineage>
        <taxon>Eukaryota</taxon>
        <taxon>Metazoa</taxon>
        <taxon>Ecdysozoa</taxon>
        <taxon>Arthropoda</taxon>
        <taxon>Hexapoda</taxon>
        <taxon>Insecta</taxon>
        <taxon>Pterygota</taxon>
        <taxon>Neoptera</taxon>
        <taxon>Endopterygota</taxon>
        <taxon>Coleoptera</taxon>
        <taxon>Polyphaga</taxon>
        <taxon>Cucujiformia</taxon>
        <taxon>Curculionidae</taxon>
        <taxon>Ceutorhynchinae</taxon>
        <taxon>Ceutorhynchus</taxon>
    </lineage>
</organism>
<reference evidence="1" key="1">
    <citation type="submission" date="2022-01" db="EMBL/GenBank/DDBJ databases">
        <authorList>
            <person name="King R."/>
        </authorList>
    </citation>
    <scope>NUCLEOTIDE SEQUENCE</scope>
</reference>
<dbReference type="InterPro" id="IPR052958">
    <property type="entry name" value="IFN-induced_PKR_regulator"/>
</dbReference>
<evidence type="ECO:0000313" key="2">
    <source>
        <dbReference type="Proteomes" id="UP001152799"/>
    </source>
</evidence>
<gene>
    <name evidence="1" type="ORF">CEUTPL_LOCUS8233</name>
</gene>
<dbReference type="AlphaFoldDB" id="A0A9N9MRQ0"/>